<sequence>MVTDPKPAEIALGGVPVHRYLAARAQDLAAQVVDELAAQLPAYASLPPEELRSEILHVTHQCVQGFVDVLRSGRLPDPEQLDRIRESAVRRAEEGLHMDSVISAYHLGAQVCLDAVAPSAGPKDVQAVLALNRLLMQYLQRVTAAGVGGYVQERQAASGVEHSARQALLDALLGGDSAQAAADRAGVRLPARYLVLSLAVGGHRDERAPGVDPVVAGRRKVRRLRVELERHVRGVVLSALSADGGLALLPWEHEPAGEAGDTAPGDVPEAAGAWAAGVLGHMTRVSGATITAGAVVAAPDDVREGARLAGDVRKVAQSSGRPPGLYRLADVLLEYQLTRPGPARAQLSALLAPLVGRPELLETLRTYLAGGMDRRGTAERLSIHPNTLDYRLRRVTALTGLDATRPGDLARMQAALAAYDADRYR</sequence>
<reference evidence="3" key="1">
    <citation type="submission" date="2020-09" db="EMBL/GenBank/DDBJ databases">
        <title>Secondary metabolite and genome analysis of marine Streptomyces chumphonensis KK1-2T.</title>
        <authorList>
            <person name="Phongsopitanun W."/>
            <person name="Kanchanasin P."/>
            <person name="Pittayakhajonwut P."/>
            <person name="Suwanborirux K."/>
            <person name="Tanasupawat S."/>
        </authorList>
    </citation>
    <scope>NUCLEOTIDE SEQUENCE</scope>
    <source>
        <strain evidence="3">KK1-2</strain>
    </source>
</reference>
<dbReference type="Proteomes" id="UP000632289">
    <property type="component" value="Unassembled WGS sequence"/>
</dbReference>
<dbReference type="Pfam" id="PF14361">
    <property type="entry name" value="RsbRD_N"/>
    <property type="match status" value="1"/>
</dbReference>
<evidence type="ECO:0000259" key="1">
    <source>
        <dbReference type="Pfam" id="PF13556"/>
    </source>
</evidence>
<dbReference type="InterPro" id="IPR025736">
    <property type="entry name" value="PucR_C-HTH_dom"/>
</dbReference>
<comment type="caution">
    <text evidence="3">The sequence shown here is derived from an EMBL/GenBank/DDBJ whole genome shotgun (WGS) entry which is preliminary data.</text>
</comment>
<dbReference type="InterPro" id="IPR042070">
    <property type="entry name" value="PucR_C-HTH_sf"/>
</dbReference>
<proteinExistence type="predicted"/>
<dbReference type="AlphaFoldDB" id="A0A927IDN3"/>
<dbReference type="Pfam" id="PF13556">
    <property type="entry name" value="HTH_30"/>
    <property type="match status" value="1"/>
</dbReference>
<dbReference type="Gene3D" id="1.10.10.2840">
    <property type="entry name" value="PucR C-terminal helix-turn-helix domain"/>
    <property type="match status" value="1"/>
</dbReference>
<dbReference type="PANTHER" id="PTHR33744:SF1">
    <property type="entry name" value="DNA-BINDING TRANSCRIPTIONAL ACTIVATOR ADER"/>
    <property type="match status" value="1"/>
</dbReference>
<dbReference type="EMBL" id="JACXYU010000008">
    <property type="protein sequence ID" value="MBD3933090.1"/>
    <property type="molecule type" value="Genomic_DNA"/>
</dbReference>
<evidence type="ECO:0000313" key="4">
    <source>
        <dbReference type="Proteomes" id="UP000632289"/>
    </source>
</evidence>
<dbReference type="PANTHER" id="PTHR33744">
    <property type="entry name" value="CARBOHYDRATE DIACID REGULATOR"/>
    <property type="match status" value="1"/>
</dbReference>
<protein>
    <submittedName>
        <fullName evidence="3">Helix-turn-helix domain-containing protein</fullName>
    </submittedName>
</protein>
<keyword evidence="4" id="KW-1185">Reference proteome</keyword>
<name>A0A927IDN3_9ACTN</name>
<evidence type="ECO:0000313" key="3">
    <source>
        <dbReference type="EMBL" id="MBD3933090.1"/>
    </source>
</evidence>
<feature type="domain" description="RsbT co-antagonist protein RsbRD N-terminal" evidence="2">
    <location>
        <begin position="27"/>
        <end position="165"/>
    </location>
</feature>
<gene>
    <name evidence="3" type="ORF">IF129_16210</name>
</gene>
<organism evidence="3 4">
    <name type="scientific">Streptomyces chumphonensis</name>
    <dbReference type="NCBI Taxonomy" id="1214925"/>
    <lineage>
        <taxon>Bacteria</taxon>
        <taxon>Bacillati</taxon>
        <taxon>Actinomycetota</taxon>
        <taxon>Actinomycetes</taxon>
        <taxon>Kitasatosporales</taxon>
        <taxon>Streptomycetaceae</taxon>
        <taxon>Streptomyces</taxon>
    </lineage>
</organism>
<dbReference type="InterPro" id="IPR025751">
    <property type="entry name" value="RsbRD_N_dom"/>
</dbReference>
<evidence type="ECO:0000259" key="2">
    <source>
        <dbReference type="Pfam" id="PF14361"/>
    </source>
</evidence>
<accession>A0A927IDN3</accession>
<feature type="domain" description="PucR C-terminal helix-turn-helix" evidence="1">
    <location>
        <begin position="360"/>
        <end position="418"/>
    </location>
</feature>
<dbReference type="InterPro" id="IPR051448">
    <property type="entry name" value="CdaR-like_regulators"/>
</dbReference>